<evidence type="ECO:0000313" key="7">
    <source>
        <dbReference type="Proteomes" id="UP000234775"/>
    </source>
</evidence>
<dbReference type="InterPro" id="IPR046977">
    <property type="entry name" value="RsmC/RlmG"/>
</dbReference>
<organism evidence="4 6">
    <name type="scientific">Aerococcus christensenii</name>
    <dbReference type="NCBI Taxonomy" id="87541"/>
    <lineage>
        <taxon>Bacteria</taxon>
        <taxon>Bacillati</taxon>
        <taxon>Bacillota</taxon>
        <taxon>Bacilli</taxon>
        <taxon>Lactobacillales</taxon>
        <taxon>Aerococcaceae</taxon>
        <taxon>Aerococcus</taxon>
    </lineage>
</organism>
<dbReference type="SUPFAM" id="SSF53335">
    <property type="entry name" value="S-adenosyl-L-methionine-dependent methyltransferases"/>
    <property type="match status" value="1"/>
</dbReference>
<protein>
    <submittedName>
        <fullName evidence="5">Class I SAM-dependent methyltransferase</fullName>
    </submittedName>
    <submittedName>
        <fullName evidence="4">Methyltransferase small domain protein</fullName>
    </submittedName>
</protein>
<dbReference type="STRING" id="87541.AWM71_04080"/>
<evidence type="ECO:0000313" key="4">
    <source>
        <dbReference type="EMBL" id="KXB37212.1"/>
    </source>
</evidence>
<dbReference type="InterPro" id="IPR029063">
    <property type="entry name" value="SAM-dependent_MTases_sf"/>
</dbReference>
<evidence type="ECO:0000259" key="3">
    <source>
        <dbReference type="Pfam" id="PF05175"/>
    </source>
</evidence>
<dbReference type="PANTHER" id="PTHR47816">
    <property type="entry name" value="RIBOSOMAL RNA SMALL SUBUNIT METHYLTRANSFERASE C"/>
    <property type="match status" value="1"/>
</dbReference>
<dbReference type="PATRIC" id="fig|87541.4.peg.654"/>
<sequence length="203" mass="22971">MAHQYFEDNTMLSHQCQEWETVVNETGYRFKTDSGVFSRQRLDFGTRVLLETVIQAEFHPKKILDLGCGYGPVGTVMGTEYPEATLHMVDVSERAMELARYNVSANQVAHAKIYSSNIYQEVKAKDFDLILTNPPIRAGKEVVHTFISGAYLHLAMGGRLVLVIQKKQGAPSARKKLLEVFGNVEELERKKGYWILCAQKNES</sequence>
<dbReference type="GO" id="GO:0032259">
    <property type="term" value="P:methylation"/>
    <property type="evidence" value="ECO:0007669"/>
    <property type="project" value="UniProtKB-KW"/>
</dbReference>
<keyword evidence="1 4" id="KW-0489">Methyltransferase</keyword>
<dbReference type="GO" id="GO:0008757">
    <property type="term" value="F:S-adenosylmethionine-dependent methyltransferase activity"/>
    <property type="evidence" value="ECO:0007669"/>
    <property type="project" value="InterPro"/>
</dbReference>
<dbReference type="AlphaFoldDB" id="A0A0X8F9P4"/>
<dbReference type="InterPro" id="IPR007848">
    <property type="entry name" value="Small_mtfrase_dom"/>
</dbReference>
<reference evidence="4 6" key="1">
    <citation type="submission" date="2016-01" db="EMBL/GenBank/DDBJ databases">
        <authorList>
            <person name="Oliw E.H."/>
        </authorList>
    </citation>
    <scope>NUCLEOTIDE SEQUENCE [LARGE SCALE GENOMIC DNA]</scope>
    <source>
        <strain evidence="4 6">KA00635</strain>
    </source>
</reference>
<dbReference type="Proteomes" id="UP000234775">
    <property type="component" value="Unassembled WGS sequence"/>
</dbReference>
<dbReference type="Gene3D" id="3.40.50.150">
    <property type="entry name" value="Vaccinia Virus protein VP39"/>
    <property type="match status" value="1"/>
</dbReference>
<dbReference type="KEGG" id="acg:AWM71_04080"/>
<dbReference type="Proteomes" id="UP000070422">
    <property type="component" value="Unassembled WGS sequence"/>
</dbReference>
<dbReference type="Pfam" id="PF05175">
    <property type="entry name" value="MTS"/>
    <property type="match status" value="1"/>
</dbReference>
<proteinExistence type="predicted"/>
<dbReference type="EMBL" id="PKGZ01000005">
    <property type="protein sequence ID" value="PKY91097.1"/>
    <property type="molecule type" value="Genomic_DNA"/>
</dbReference>
<keyword evidence="2 4" id="KW-0808">Transferase</keyword>
<gene>
    <name evidence="5" type="ORF">CYJ27_06535</name>
    <name evidence="4" type="ORF">HMPREF3187_00653</name>
</gene>
<dbReference type="OrthoDB" id="9764961at2"/>
<comment type="caution">
    <text evidence="4">The sequence shown here is derived from an EMBL/GenBank/DDBJ whole genome shotgun (WGS) entry which is preliminary data.</text>
</comment>
<dbReference type="EMBL" id="LSCQ01000031">
    <property type="protein sequence ID" value="KXB37212.1"/>
    <property type="molecule type" value="Genomic_DNA"/>
</dbReference>
<evidence type="ECO:0000256" key="2">
    <source>
        <dbReference type="ARBA" id="ARBA00022679"/>
    </source>
</evidence>
<evidence type="ECO:0000256" key="1">
    <source>
        <dbReference type="ARBA" id="ARBA00022603"/>
    </source>
</evidence>
<reference evidence="5 7" key="2">
    <citation type="submission" date="2017-12" db="EMBL/GenBank/DDBJ databases">
        <title>Phylogenetic diversity of female urinary microbiome.</title>
        <authorList>
            <person name="Thomas-White K."/>
            <person name="Wolfe A.J."/>
        </authorList>
    </citation>
    <scope>NUCLEOTIDE SEQUENCE [LARGE SCALE GENOMIC DNA]</scope>
    <source>
        <strain evidence="5 7">UMB0844</strain>
    </source>
</reference>
<keyword evidence="7" id="KW-1185">Reference proteome</keyword>
<name>A0A0X8F9P4_9LACT</name>
<dbReference type="PANTHER" id="PTHR47816:SF4">
    <property type="entry name" value="RIBOSOMAL RNA SMALL SUBUNIT METHYLTRANSFERASE C"/>
    <property type="match status" value="1"/>
</dbReference>
<feature type="domain" description="Methyltransferase small" evidence="3">
    <location>
        <begin position="28"/>
        <end position="196"/>
    </location>
</feature>
<dbReference type="CDD" id="cd02440">
    <property type="entry name" value="AdoMet_MTases"/>
    <property type="match status" value="1"/>
</dbReference>
<evidence type="ECO:0000313" key="6">
    <source>
        <dbReference type="Proteomes" id="UP000070422"/>
    </source>
</evidence>
<dbReference type="RefSeq" id="WP_060776775.1">
    <property type="nucleotide sequence ID" value="NZ_CP014159.1"/>
</dbReference>
<evidence type="ECO:0000313" key="5">
    <source>
        <dbReference type="EMBL" id="PKY91097.1"/>
    </source>
</evidence>
<accession>A0A0X8F9P4</accession>